<protein>
    <submittedName>
        <fullName evidence="2">Acyl dehydratase</fullName>
    </submittedName>
</protein>
<comment type="caution">
    <text evidence="2">The sequence shown here is derived from an EMBL/GenBank/DDBJ whole genome shotgun (WGS) entry which is preliminary data.</text>
</comment>
<feature type="domain" description="MaoC-like" evidence="1">
    <location>
        <begin position="5"/>
        <end position="94"/>
    </location>
</feature>
<sequence>MAIEPITRTTLALFAGASGDHNPVHIDLDVARAAGFPDVFAHGMLVMAYLGRAVTQWAPQLQLRSYRVRFIKITEVGDSLRCRSRVSAVENEGDGRKRIELELSVCNAADEIKLTGMASYILQPQ</sequence>
<gene>
    <name evidence="2" type="ORF">ATO7_07337</name>
</gene>
<reference evidence="2 3" key="1">
    <citation type="submission" date="2013-04" db="EMBL/GenBank/DDBJ databases">
        <title>Oceanococcus atlanticus 22II-S10r2 Genome Sequencing.</title>
        <authorList>
            <person name="Lai Q."/>
            <person name="Li G."/>
            <person name="Shao Z."/>
        </authorList>
    </citation>
    <scope>NUCLEOTIDE SEQUENCE [LARGE SCALE GENOMIC DNA]</scope>
    <source>
        <strain evidence="2 3">22II-S10r2</strain>
    </source>
</reference>
<dbReference type="SUPFAM" id="SSF54637">
    <property type="entry name" value="Thioesterase/thiol ester dehydrase-isomerase"/>
    <property type="match status" value="1"/>
</dbReference>
<dbReference type="EMBL" id="AQQV01000002">
    <property type="protein sequence ID" value="ORE86834.1"/>
    <property type="molecule type" value="Genomic_DNA"/>
</dbReference>
<dbReference type="STRING" id="1317117.ATO7_07337"/>
<dbReference type="InterPro" id="IPR029069">
    <property type="entry name" value="HotDog_dom_sf"/>
</dbReference>
<evidence type="ECO:0000313" key="3">
    <source>
        <dbReference type="Proteomes" id="UP000192342"/>
    </source>
</evidence>
<evidence type="ECO:0000313" key="2">
    <source>
        <dbReference type="EMBL" id="ORE86834.1"/>
    </source>
</evidence>
<organism evidence="2 3">
    <name type="scientific">Oceanococcus atlanticus</name>
    <dbReference type="NCBI Taxonomy" id="1317117"/>
    <lineage>
        <taxon>Bacteria</taxon>
        <taxon>Pseudomonadati</taxon>
        <taxon>Pseudomonadota</taxon>
        <taxon>Gammaproteobacteria</taxon>
        <taxon>Chromatiales</taxon>
        <taxon>Oceanococcaceae</taxon>
        <taxon>Oceanococcus</taxon>
    </lineage>
</organism>
<dbReference type="PANTHER" id="PTHR43841">
    <property type="entry name" value="3-HYDROXYACYL-THIOESTER DEHYDRATASE HTDX-RELATED"/>
    <property type="match status" value="1"/>
</dbReference>
<dbReference type="AlphaFoldDB" id="A0A1Y1SDQ4"/>
<keyword evidence="3" id="KW-1185">Reference proteome</keyword>
<dbReference type="Gene3D" id="3.10.129.10">
    <property type="entry name" value="Hotdog Thioesterase"/>
    <property type="match status" value="1"/>
</dbReference>
<dbReference type="Pfam" id="PF01575">
    <property type="entry name" value="MaoC_dehydratas"/>
    <property type="match status" value="1"/>
</dbReference>
<evidence type="ECO:0000259" key="1">
    <source>
        <dbReference type="Pfam" id="PF01575"/>
    </source>
</evidence>
<name>A0A1Y1SDQ4_9GAMM</name>
<accession>A0A1Y1SDQ4</accession>
<proteinExistence type="predicted"/>
<dbReference type="Proteomes" id="UP000192342">
    <property type="component" value="Unassembled WGS sequence"/>
</dbReference>
<dbReference type="PANTHER" id="PTHR43841:SF3">
    <property type="entry name" value="(3R)-HYDROXYACYL-ACP DEHYDRATASE SUBUNIT HADB"/>
    <property type="match status" value="1"/>
</dbReference>
<dbReference type="InterPro" id="IPR002539">
    <property type="entry name" value="MaoC-like_dom"/>
</dbReference>